<sequence length="82" mass="9407">MVWSSEDEEIATVEKWLHYGTYKRNSEAQGEVPWKKHDDLGESHEINKNSALGITGGFLYVFKHVHSLHTMIKCSYIQDNAA</sequence>
<comment type="caution">
    <text evidence="1">The sequence shown here is derived from an EMBL/GenBank/DDBJ whole genome shotgun (WGS) entry which is preliminary data.</text>
</comment>
<dbReference type="Proteomes" id="UP000035218">
    <property type="component" value="Unassembled WGS sequence"/>
</dbReference>
<dbReference type="AlphaFoldDB" id="A0A837KKN2"/>
<reference evidence="1 2" key="1">
    <citation type="submission" date="2015-05" db="EMBL/GenBank/DDBJ databases">
        <title>Genome sequencing project for genomic taxonomy and phylogenomics of Bacillus-like bacteria.</title>
        <authorList>
            <person name="Liu B."/>
            <person name="Wang J."/>
            <person name="Zhu Y."/>
            <person name="Liu G."/>
            <person name="Chen Q."/>
            <person name="Chen Z."/>
            <person name="Lan J."/>
            <person name="Che J."/>
            <person name="Ge C."/>
            <person name="Shi H."/>
            <person name="Pan Z."/>
            <person name="Liu X."/>
        </authorList>
    </citation>
    <scope>NUCLEOTIDE SEQUENCE [LARGE SCALE GENOMIC DNA]</scope>
    <source>
        <strain evidence="1 2">DSM 9885</strain>
    </source>
</reference>
<evidence type="ECO:0000313" key="2">
    <source>
        <dbReference type="Proteomes" id="UP000035218"/>
    </source>
</evidence>
<organism evidence="1 2">
    <name type="scientific">Brevibacillus formosus</name>
    <dbReference type="NCBI Taxonomy" id="54913"/>
    <lineage>
        <taxon>Bacteria</taxon>
        <taxon>Bacillati</taxon>
        <taxon>Bacillota</taxon>
        <taxon>Bacilli</taxon>
        <taxon>Bacillales</taxon>
        <taxon>Paenibacillaceae</taxon>
        <taxon>Brevibacillus</taxon>
    </lineage>
</organism>
<accession>A0A837KKN2</accession>
<protein>
    <submittedName>
        <fullName evidence="1">Uncharacterized protein</fullName>
    </submittedName>
</protein>
<evidence type="ECO:0000313" key="1">
    <source>
        <dbReference type="EMBL" id="KLH96839.1"/>
    </source>
</evidence>
<gene>
    <name evidence="1" type="ORF">AA984_22805</name>
</gene>
<dbReference type="EMBL" id="LDCN01000008">
    <property type="protein sequence ID" value="KLH96839.1"/>
    <property type="molecule type" value="Genomic_DNA"/>
</dbReference>
<name>A0A837KKN2_9BACL</name>
<proteinExistence type="predicted"/>